<feature type="transmembrane region" description="Helical" evidence="2">
    <location>
        <begin position="675"/>
        <end position="699"/>
    </location>
</feature>
<dbReference type="OrthoDB" id="3248909at2759"/>
<reference evidence="3" key="1">
    <citation type="journal article" date="2021" name="Nat. Commun.">
        <title>Genetic determinants of endophytism in the Arabidopsis root mycobiome.</title>
        <authorList>
            <person name="Mesny F."/>
            <person name="Miyauchi S."/>
            <person name="Thiergart T."/>
            <person name="Pickel B."/>
            <person name="Atanasova L."/>
            <person name="Karlsson M."/>
            <person name="Huettel B."/>
            <person name="Barry K.W."/>
            <person name="Haridas S."/>
            <person name="Chen C."/>
            <person name="Bauer D."/>
            <person name="Andreopoulos W."/>
            <person name="Pangilinan J."/>
            <person name="LaButti K."/>
            <person name="Riley R."/>
            <person name="Lipzen A."/>
            <person name="Clum A."/>
            <person name="Drula E."/>
            <person name="Henrissat B."/>
            <person name="Kohler A."/>
            <person name="Grigoriev I.V."/>
            <person name="Martin F.M."/>
            <person name="Hacquard S."/>
        </authorList>
    </citation>
    <scope>NUCLEOTIDE SEQUENCE</scope>
    <source>
        <strain evidence="3">MPI-CAGE-AT-0016</strain>
    </source>
</reference>
<keyword evidence="4" id="KW-1185">Reference proteome</keyword>
<dbReference type="InterPro" id="IPR021840">
    <property type="entry name" value="DUF3433"/>
</dbReference>
<dbReference type="Proteomes" id="UP000813385">
    <property type="component" value="Unassembled WGS sequence"/>
</dbReference>
<dbReference type="PANTHER" id="PTHR37544">
    <property type="entry name" value="SPRAY-RELATED"/>
    <property type="match status" value="1"/>
</dbReference>
<keyword evidence="2" id="KW-0812">Transmembrane</keyword>
<feature type="transmembrane region" description="Helical" evidence="2">
    <location>
        <begin position="351"/>
        <end position="370"/>
    </location>
</feature>
<name>A0A8K0TDI5_9PEZI</name>
<feature type="transmembrane region" description="Helical" evidence="2">
    <location>
        <begin position="499"/>
        <end position="520"/>
    </location>
</feature>
<dbReference type="PANTHER" id="PTHR37544:SF3">
    <property type="entry name" value="SPRAY"/>
    <property type="match status" value="1"/>
</dbReference>
<accession>A0A8K0TDI5</accession>
<feature type="region of interest" description="Disordered" evidence="1">
    <location>
        <begin position="1"/>
        <end position="41"/>
    </location>
</feature>
<dbReference type="EMBL" id="JAGPXD010000004">
    <property type="protein sequence ID" value="KAH7358944.1"/>
    <property type="molecule type" value="Genomic_DNA"/>
</dbReference>
<feature type="transmembrane region" description="Helical" evidence="2">
    <location>
        <begin position="584"/>
        <end position="603"/>
    </location>
</feature>
<sequence length="858" mass="96126">MDFQGDNQYAYAHAQPRPRPNPELNHRVSNISDVTSAEPLRGRESMVSIGTSYHDDPPYHNDAYGRTAADRLQPTRGWASYLSQGSSSASYSPLDSSADAAIPLNTYVSNGDEARRHLSHDTIPEEDYDIGLISRAAPMAHGDSRYESLAKDEPPEPVVDLSSMTGPGSMENDPFLQSLQAQEADGHLTRGLGAGFKPEATMTTQQLIASSPTSPTMRRTLSFSRRNSARLDRRATLKNLGQDEANRQNKVIEVIIEDDDEGEPLKQLPQSTTVDLSVIAGTVRPQPTFATRRSEIYYPQGNWKPVAMRWPFLLFLILLSCGLAVSSEFLYRLSADRPLLRFHMPSELPPAQYLAVKFAPTVLAVIYGVFWQIVDIEVKRLEAFYQLSKEGGALAAESINVDYTTSFSWLRPFRALRLKHWAVFYSSIGTVLGISIVPTLAAASVIMAPSLEERLADPNGEKKILIHPIFSRLLTATLSICAILGIILLLILSRRRSGLLADVRGIAGLASMAVVSHILVDFAGLDHVPHRDIHAKLKYHRYILRDASLAPDSDNPISSQHQDRYLDDHLPKNPHPFTLRLKGYIPFATFIILFGGFVVAFLFSPAKIVADKAPWVVTGLAVCVKLGWICMETDVRMMEPYYILYRRHAPSSTLMLDYTAVVFGYLPIRAFLDRRFLVAAVGIGSIMAEFLTILATGLATNQSTTDFRRIFNIPEKGGKSRPDHGEANSGTDTEITFVIFFFCTILILLYMFIVLTIVYARRRTPFLPRQPNTIASVLAYIHQSNMIYNFKDTSKLSNKEMARHLKGLDHSYGLGWFRGRDGQMHCGVDHEELLHGYKHGEDYSLRNQPWDRRWDSYD</sequence>
<evidence type="ECO:0000313" key="4">
    <source>
        <dbReference type="Proteomes" id="UP000813385"/>
    </source>
</evidence>
<keyword evidence="2" id="KW-0472">Membrane</keyword>
<organism evidence="3 4">
    <name type="scientific">Plectosphaerella cucumerina</name>
    <dbReference type="NCBI Taxonomy" id="40658"/>
    <lineage>
        <taxon>Eukaryota</taxon>
        <taxon>Fungi</taxon>
        <taxon>Dikarya</taxon>
        <taxon>Ascomycota</taxon>
        <taxon>Pezizomycotina</taxon>
        <taxon>Sordariomycetes</taxon>
        <taxon>Hypocreomycetidae</taxon>
        <taxon>Glomerellales</taxon>
        <taxon>Plectosphaerellaceae</taxon>
        <taxon>Plectosphaerella</taxon>
    </lineage>
</organism>
<proteinExistence type="predicted"/>
<feature type="transmembrane region" description="Helical" evidence="2">
    <location>
        <begin position="735"/>
        <end position="760"/>
    </location>
</feature>
<dbReference type="AlphaFoldDB" id="A0A8K0TDI5"/>
<keyword evidence="2" id="KW-1133">Transmembrane helix</keyword>
<gene>
    <name evidence="3" type="ORF">B0T11DRAFT_110085</name>
</gene>
<dbReference type="Pfam" id="PF11915">
    <property type="entry name" value="DUF3433"/>
    <property type="match status" value="2"/>
</dbReference>
<evidence type="ECO:0000256" key="1">
    <source>
        <dbReference type="SAM" id="MobiDB-lite"/>
    </source>
</evidence>
<evidence type="ECO:0000313" key="3">
    <source>
        <dbReference type="EMBL" id="KAH7358944.1"/>
    </source>
</evidence>
<feature type="transmembrane region" description="Helical" evidence="2">
    <location>
        <begin position="312"/>
        <end position="331"/>
    </location>
</feature>
<feature type="transmembrane region" description="Helical" evidence="2">
    <location>
        <begin position="651"/>
        <end position="668"/>
    </location>
</feature>
<feature type="transmembrane region" description="Helical" evidence="2">
    <location>
        <begin position="421"/>
        <end position="449"/>
    </location>
</feature>
<feature type="transmembrane region" description="Helical" evidence="2">
    <location>
        <begin position="469"/>
        <end position="492"/>
    </location>
</feature>
<comment type="caution">
    <text evidence="3">The sequence shown here is derived from an EMBL/GenBank/DDBJ whole genome shotgun (WGS) entry which is preliminary data.</text>
</comment>
<feature type="transmembrane region" description="Helical" evidence="2">
    <location>
        <begin position="615"/>
        <end position="631"/>
    </location>
</feature>
<protein>
    <submittedName>
        <fullName evidence="3">Uncharacterized protein</fullName>
    </submittedName>
</protein>
<evidence type="ECO:0000256" key="2">
    <source>
        <dbReference type="SAM" id="Phobius"/>
    </source>
</evidence>